<keyword evidence="1" id="KW-0009">Actin-binding</keyword>
<dbReference type="PANTHER" id="PTHR15012">
    <property type="entry name" value="APICAL PROTEIN/SHROOM-RELATED"/>
    <property type="match status" value="1"/>
</dbReference>
<evidence type="ECO:0000256" key="1">
    <source>
        <dbReference type="PROSITE-ProRule" id="PRU00637"/>
    </source>
</evidence>
<feature type="compositionally biased region" description="Basic and acidic residues" evidence="2">
    <location>
        <begin position="92"/>
        <end position="120"/>
    </location>
</feature>
<dbReference type="PANTHER" id="PTHR15012:SF37">
    <property type="entry name" value="PROTEIN SHROOM1"/>
    <property type="match status" value="1"/>
</dbReference>
<feature type="domain" description="ASD1" evidence="3">
    <location>
        <begin position="102"/>
        <end position="208"/>
    </location>
</feature>
<dbReference type="GO" id="GO:0005912">
    <property type="term" value="C:adherens junction"/>
    <property type="evidence" value="ECO:0007669"/>
    <property type="project" value="TreeGrafter"/>
</dbReference>
<dbReference type="GO" id="GO:0016324">
    <property type="term" value="C:apical plasma membrane"/>
    <property type="evidence" value="ECO:0007669"/>
    <property type="project" value="TreeGrafter"/>
</dbReference>
<evidence type="ECO:0000313" key="5">
    <source>
        <dbReference type="Proteomes" id="UP000586704"/>
    </source>
</evidence>
<dbReference type="PROSITE" id="PS51306">
    <property type="entry name" value="ASD1"/>
    <property type="match status" value="1"/>
</dbReference>
<feature type="non-terminal residue" evidence="4">
    <location>
        <position position="1"/>
    </location>
</feature>
<proteinExistence type="predicted"/>
<dbReference type="GO" id="GO:0030864">
    <property type="term" value="C:cortical actin cytoskeleton"/>
    <property type="evidence" value="ECO:0007669"/>
    <property type="project" value="TreeGrafter"/>
</dbReference>
<organism evidence="4 5">
    <name type="scientific">Ceyx cyanopectus</name>
    <name type="common">Indigo-banded kingfisher</name>
    <dbReference type="NCBI Taxonomy" id="390723"/>
    <lineage>
        <taxon>Eukaryota</taxon>
        <taxon>Metazoa</taxon>
        <taxon>Chordata</taxon>
        <taxon>Craniata</taxon>
        <taxon>Vertebrata</taxon>
        <taxon>Euteleostomi</taxon>
        <taxon>Archelosauria</taxon>
        <taxon>Archosauria</taxon>
        <taxon>Dinosauria</taxon>
        <taxon>Saurischia</taxon>
        <taxon>Theropoda</taxon>
        <taxon>Coelurosauria</taxon>
        <taxon>Aves</taxon>
        <taxon>Neognathae</taxon>
        <taxon>Neoaves</taxon>
        <taxon>Telluraves</taxon>
        <taxon>Coraciimorphae</taxon>
        <taxon>Coraciiformes</taxon>
        <taxon>Alcedinidae</taxon>
        <taxon>Ceyx</taxon>
    </lineage>
</organism>
<dbReference type="GO" id="GO:0051015">
    <property type="term" value="F:actin filament binding"/>
    <property type="evidence" value="ECO:0007669"/>
    <property type="project" value="InterPro"/>
</dbReference>
<protein>
    <submittedName>
        <fullName evidence="4">SHRM1 protein</fullName>
    </submittedName>
</protein>
<dbReference type="EMBL" id="VYZU01059043">
    <property type="protein sequence ID" value="NXY87865.1"/>
    <property type="molecule type" value="Genomic_DNA"/>
</dbReference>
<comment type="caution">
    <text evidence="4">The sequence shown here is derived from an EMBL/GenBank/DDBJ whole genome shotgun (WGS) entry which is preliminary data.</text>
</comment>
<feature type="compositionally biased region" description="Basic and acidic residues" evidence="2">
    <location>
        <begin position="190"/>
        <end position="205"/>
    </location>
</feature>
<feature type="non-terminal residue" evidence="4">
    <location>
        <position position="333"/>
    </location>
</feature>
<evidence type="ECO:0000256" key="2">
    <source>
        <dbReference type="SAM" id="MobiDB-lite"/>
    </source>
</evidence>
<sequence>AQPESPDQLQGARAGEEITRQTTPMLYYLSGGKTSSTLYPNKLTPWQEDSRSSPEEFAGSSCPSAGCLEMQRGSSWSRRSSAAGSPASSTEESSKEDYREKLKVAQKKVLRETSFKRKDLQMSLPTRLRQKPSKRPSIEHLRSLSLTSASEDAKPLPPSPLQLESLGSFSGVEEPKRPQTGRAGGRKRVTKEQKNLCYSEPEKLDQLAGRDVPWSQVRGEISEQDRGAGRGKALENRGRALSSSGISRTELKQIQHTALLQYMERKLHQRPGGGSQHLPLHKPPLQNRLAQPKWPPGNVSHPNWGRKMQSNDVFPEEKPPEVSPPQVCVPSRC</sequence>
<gene>
    <name evidence="4" type="primary">Shroom1_1</name>
    <name evidence="4" type="ORF">CEYCYA_R06026</name>
</gene>
<dbReference type="InterPro" id="IPR027685">
    <property type="entry name" value="Shroom_fam"/>
</dbReference>
<accession>A0A7L4NFJ6</accession>
<feature type="region of interest" description="Disordered" evidence="2">
    <location>
        <begin position="268"/>
        <end position="333"/>
    </location>
</feature>
<feature type="region of interest" description="Disordered" evidence="2">
    <location>
        <begin position="1"/>
        <end position="247"/>
    </location>
</feature>
<reference evidence="4 5" key="1">
    <citation type="submission" date="2020-02" db="EMBL/GenBank/DDBJ databases">
        <title>Bird 10,000 Genomes (B10K) Project - Family phase.</title>
        <authorList>
            <person name="Zhang G."/>
        </authorList>
    </citation>
    <scope>NUCLEOTIDE SEQUENCE [LARGE SCALE GENOMIC DNA]</scope>
    <source>
        <strain evidence="4">B10K-DU-013-51</strain>
        <tissue evidence="4">Mixed tissue sample</tissue>
    </source>
</reference>
<keyword evidence="5" id="KW-1185">Reference proteome</keyword>
<dbReference type="OrthoDB" id="10063560at2759"/>
<dbReference type="InterPro" id="IPR014800">
    <property type="entry name" value="ASD1_dom"/>
</dbReference>
<name>A0A7L4NFJ6_9AVES</name>
<dbReference type="GO" id="GO:0043296">
    <property type="term" value="C:apical junction complex"/>
    <property type="evidence" value="ECO:0007669"/>
    <property type="project" value="TreeGrafter"/>
</dbReference>
<dbReference type="Proteomes" id="UP000586704">
    <property type="component" value="Unassembled WGS sequence"/>
</dbReference>
<dbReference type="AlphaFoldDB" id="A0A7L4NFJ6"/>
<dbReference type="GO" id="GO:0007015">
    <property type="term" value="P:actin filament organization"/>
    <property type="evidence" value="ECO:0007669"/>
    <property type="project" value="TreeGrafter"/>
</dbReference>
<dbReference type="Pfam" id="PF08688">
    <property type="entry name" value="ASD1"/>
    <property type="match status" value="1"/>
</dbReference>
<evidence type="ECO:0000259" key="3">
    <source>
        <dbReference type="PROSITE" id="PS51306"/>
    </source>
</evidence>
<feature type="compositionally biased region" description="Basic and acidic residues" evidence="2">
    <location>
        <begin position="220"/>
        <end position="238"/>
    </location>
</feature>
<feature type="compositionally biased region" description="Low complexity" evidence="2">
    <location>
        <begin position="72"/>
        <end position="91"/>
    </location>
</feature>
<evidence type="ECO:0000313" key="4">
    <source>
        <dbReference type="EMBL" id="NXY87865.1"/>
    </source>
</evidence>